<evidence type="ECO:0000256" key="1">
    <source>
        <dbReference type="SAM" id="MobiDB-lite"/>
    </source>
</evidence>
<accession>A0ABQ9UEW9</accession>
<comment type="caution">
    <text evidence="2">The sequence shown here is derived from an EMBL/GenBank/DDBJ whole genome shotgun (WGS) entry which is preliminary data.</text>
</comment>
<evidence type="ECO:0008006" key="4">
    <source>
        <dbReference type="Google" id="ProtNLM"/>
    </source>
</evidence>
<protein>
    <recommendedName>
        <fullName evidence="4">MHC class I antigen</fullName>
    </recommendedName>
</protein>
<gene>
    <name evidence="2" type="ORF">P7K49_026268</name>
</gene>
<dbReference type="Proteomes" id="UP001266305">
    <property type="component" value="Unassembled WGS sequence"/>
</dbReference>
<name>A0ABQ9UEW9_SAGOE</name>
<feature type="compositionally biased region" description="Basic and acidic residues" evidence="1">
    <location>
        <begin position="27"/>
        <end position="52"/>
    </location>
</feature>
<dbReference type="EMBL" id="JASSZA010000013">
    <property type="protein sequence ID" value="KAK2094852.1"/>
    <property type="molecule type" value="Genomic_DNA"/>
</dbReference>
<sequence>RTLGPAGGRQAQEGRGPVTGTAPTPDDGQKATEAVRRTHRPGTRDREWDWRSRPGPHSPDPGGVRAAGKAE</sequence>
<keyword evidence="3" id="KW-1185">Reference proteome</keyword>
<proteinExistence type="predicted"/>
<feature type="region of interest" description="Disordered" evidence="1">
    <location>
        <begin position="1"/>
        <end position="71"/>
    </location>
</feature>
<evidence type="ECO:0000313" key="2">
    <source>
        <dbReference type="EMBL" id="KAK2094852.1"/>
    </source>
</evidence>
<feature type="non-terminal residue" evidence="2">
    <location>
        <position position="71"/>
    </location>
</feature>
<reference evidence="2 3" key="1">
    <citation type="submission" date="2023-05" db="EMBL/GenBank/DDBJ databases">
        <title>B98-5 Cell Line De Novo Hybrid Assembly: An Optical Mapping Approach.</title>
        <authorList>
            <person name="Kananen K."/>
            <person name="Auerbach J.A."/>
            <person name="Kautto E."/>
            <person name="Blachly J.S."/>
        </authorList>
    </citation>
    <scope>NUCLEOTIDE SEQUENCE [LARGE SCALE GENOMIC DNA]</scope>
    <source>
        <strain evidence="2">B95-8</strain>
        <tissue evidence="2">Cell line</tissue>
    </source>
</reference>
<evidence type="ECO:0000313" key="3">
    <source>
        <dbReference type="Proteomes" id="UP001266305"/>
    </source>
</evidence>
<organism evidence="2 3">
    <name type="scientific">Saguinus oedipus</name>
    <name type="common">Cotton-top tamarin</name>
    <name type="synonym">Oedipomidas oedipus</name>
    <dbReference type="NCBI Taxonomy" id="9490"/>
    <lineage>
        <taxon>Eukaryota</taxon>
        <taxon>Metazoa</taxon>
        <taxon>Chordata</taxon>
        <taxon>Craniata</taxon>
        <taxon>Vertebrata</taxon>
        <taxon>Euteleostomi</taxon>
        <taxon>Mammalia</taxon>
        <taxon>Eutheria</taxon>
        <taxon>Euarchontoglires</taxon>
        <taxon>Primates</taxon>
        <taxon>Haplorrhini</taxon>
        <taxon>Platyrrhini</taxon>
        <taxon>Cebidae</taxon>
        <taxon>Callitrichinae</taxon>
        <taxon>Saguinus</taxon>
    </lineage>
</organism>
<feature type="non-terminal residue" evidence="2">
    <location>
        <position position="1"/>
    </location>
</feature>